<comment type="caution">
    <text evidence="1">The sequence shown here is derived from an EMBL/GenBank/DDBJ whole genome shotgun (WGS) entry which is preliminary data.</text>
</comment>
<evidence type="ECO:0000313" key="2">
    <source>
        <dbReference type="Proteomes" id="UP000610966"/>
    </source>
</evidence>
<name>A0A8J3R587_9ACTN</name>
<gene>
    <name evidence="1" type="ORF">Mth01_17140</name>
</gene>
<organism evidence="1 2">
    <name type="scientific">Sphaerimonospora thailandensis</name>
    <dbReference type="NCBI Taxonomy" id="795644"/>
    <lineage>
        <taxon>Bacteria</taxon>
        <taxon>Bacillati</taxon>
        <taxon>Actinomycetota</taxon>
        <taxon>Actinomycetes</taxon>
        <taxon>Streptosporangiales</taxon>
        <taxon>Streptosporangiaceae</taxon>
        <taxon>Sphaerimonospora</taxon>
    </lineage>
</organism>
<proteinExistence type="predicted"/>
<dbReference type="EMBL" id="BOOG01000014">
    <property type="protein sequence ID" value="GIH69461.1"/>
    <property type="molecule type" value="Genomic_DNA"/>
</dbReference>
<keyword evidence="2" id="KW-1185">Reference proteome</keyword>
<dbReference type="RefSeq" id="WP_204014048.1">
    <property type="nucleotide sequence ID" value="NZ_BOOG01000014.1"/>
</dbReference>
<reference evidence="1" key="1">
    <citation type="submission" date="2021-01" db="EMBL/GenBank/DDBJ databases">
        <title>Whole genome shotgun sequence of Sphaerimonospora thailandensis NBRC 107569.</title>
        <authorList>
            <person name="Komaki H."/>
            <person name="Tamura T."/>
        </authorList>
    </citation>
    <scope>NUCLEOTIDE SEQUENCE</scope>
    <source>
        <strain evidence="1">NBRC 107569</strain>
    </source>
</reference>
<dbReference type="AlphaFoldDB" id="A0A8J3R587"/>
<protein>
    <submittedName>
        <fullName evidence="1">Uncharacterized protein</fullName>
    </submittedName>
</protein>
<evidence type="ECO:0000313" key="1">
    <source>
        <dbReference type="EMBL" id="GIH69461.1"/>
    </source>
</evidence>
<accession>A0A8J3R587</accession>
<dbReference type="Proteomes" id="UP000610966">
    <property type="component" value="Unassembled WGS sequence"/>
</dbReference>
<sequence>MANPPLMVIPMPAPATLVAHAIETAAAHWAERGQVLTTGHLLNEETGYGPALVIPAPEPPDETGLVVVPADDLRHAIELLADGADTCGLPECGGSICQVITRLNAALEGDRG</sequence>